<dbReference type="SUPFAM" id="SSF52172">
    <property type="entry name" value="CheY-like"/>
    <property type="match status" value="1"/>
</dbReference>
<proteinExistence type="predicted"/>
<dbReference type="InterPro" id="IPR005561">
    <property type="entry name" value="ANTAR"/>
</dbReference>
<evidence type="ECO:0000313" key="7">
    <source>
        <dbReference type="Proteomes" id="UP000237983"/>
    </source>
</evidence>
<evidence type="ECO:0000256" key="4">
    <source>
        <dbReference type="ARBA" id="ARBA00023163"/>
    </source>
</evidence>
<evidence type="ECO:0000259" key="5">
    <source>
        <dbReference type="PROSITE" id="PS50921"/>
    </source>
</evidence>
<dbReference type="GO" id="GO:0003723">
    <property type="term" value="F:RNA binding"/>
    <property type="evidence" value="ECO:0007669"/>
    <property type="project" value="InterPro"/>
</dbReference>
<dbReference type="SMART" id="SM01012">
    <property type="entry name" value="ANTAR"/>
    <property type="match status" value="1"/>
</dbReference>
<keyword evidence="7" id="KW-1185">Reference proteome</keyword>
<dbReference type="InterPro" id="IPR003018">
    <property type="entry name" value="GAF"/>
</dbReference>
<dbReference type="InterPro" id="IPR012074">
    <property type="entry name" value="GAF_ANTAR"/>
</dbReference>
<dbReference type="OrthoDB" id="3683444at2"/>
<evidence type="ECO:0000256" key="2">
    <source>
        <dbReference type="ARBA" id="ARBA00022777"/>
    </source>
</evidence>
<dbReference type="Gene3D" id="1.10.10.10">
    <property type="entry name" value="Winged helix-like DNA-binding domain superfamily/Winged helix DNA-binding domain"/>
    <property type="match status" value="1"/>
</dbReference>
<dbReference type="GO" id="GO:0016301">
    <property type="term" value="F:kinase activity"/>
    <property type="evidence" value="ECO:0007669"/>
    <property type="project" value="UniProtKB-KW"/>
</dbReference>
<feature type="domain" description="ANTAR" evidence="5">
    <location>
        <begin position="170"/>
        <end position="231"/>
    </location>
</feature>
<dbReference type="InterPro" id="IPR036388">
    <property type="entry name" value="WH-like_DNA-bd_sf"/>
</dbReference>
<keyword evidence="3" id="KW-0805">Transcription regulation</keyword>
<dbReference type="EMBL" id="PVTL01000013">
    <property type="protein sequence ID" value="PRY64304.1"/>
    <property type="molecule type" value="Genomic_DNA"/>
</dbReference>
<dbReference type="PROSITE" id="PS50921">
    <property type="entry name" value="ANTAR"/>
    <property type="match status" value="1"/>
</dbReference>
<accession>A0A2T0V2B7</accession>
<dbReference type="AlphaFoldDB" id="A0A2T0V2B7"/>
<dbReference type="InterPro" id="IPR029016">
    <property type="entry name" value="GAF-like_dom_sf"/>
</dbReference>
<keyword evidence="1" id="KW-0808">Transferase</keyword>
<reference evidence="6 7" key="1">
    <citation type="submission" date="2018-03" db="EMBL/GenBank/DDBJ databases">
        <title>Genomic Encyclopedia of Type Strains, Phase III (KMG-III): the genomes of soil and plant-associated and newly described type strains.</title>
        <authorList>
            <person name="Whitman W."/>
        </authorList>
    </citation>
    <scope>NUCLEOTIDE SEQUENCE [LARGE SCALE GENOMIC DNA]</scope>
    <source>
        <strain evidence="6 7">CGMCC 1.12484</strain>
    </source>
</reference>
<dbReference type="Pfam" id="PF03861">
    <property type="entry name" value="ANTAR"/>
    <property type="match status" value="1"/>
</dbReference>
<name>A0A2T0V2B7_9MICO</name>
<dbReference type="PIRSF" id="PIRSF036625">
    <property type="entry name" value="GAF_ANTAR"/>
    <property type="match status" value="1"/>
</dbReference>
<dbReference type="SUPFAM" id="SSF55781">
    <property type="entry name" value="GAF domain-like"/>
    <property type="match status" value="1"/>
</dbReference>
<evidence type="ECO:0000313" key="6">
    <source>
        <dbReference type="EMBL" id="PRY64304.1"/>
    </source>
</evidence>
<dbReference type="InterPro" id="IPR011006">
    <property type="entry name" value="CheY-like_superfamily"/>
</dbReference>
<dbReference type="SMART" id="SM00065">
    <property type="entry name" value="GAF"/>
    <property type="match status" value="1"/>
</dbReference>
<dbReference type="Proteomes" id="UP000237983">
    <property type="component" value="Unassembled WGS sequence"/>
</dbReference>
<keyword evidence="4" id="KW-0804">Transcription</keyword>
<organism evidence="6 7">
    <name type="scientific">Glaciihabitans tibetensis</name>
    <dbReference type="NCBI Taxonomy" id="1266600"/>
    <lineage>
        <taxon>Bacteria</taxon>
        <taxon>Bacillati</taxon>
        <taxon>Actinomycetota</taxon>
        <taxon>Actinomycetes</taxon>
        <taxon>Micrococcales</taxon>
        <taxon>Microbacteriaceae</taxon>
        <taxon>Glaciihabitans</taxon>
    </lineage>
</organism>
<dbReference type="Gene3D" id="3.30.450.40">
    <property type="match status" value="1"/>
</dbReference>
<comment type="caution">
    <text evidence="6">The sequence shown here is derived from an EMBL/GenBank/DDBJ whole genome shotgun (WGS) entry which is preliminary data.</text>
</comment>
<protein>
    <submittedName>
        <fullName evidence="6">Response regulator receiver and ANTAR domain protein</fullName>
    </submittedName>
</protein>
<dbReference type="Pfam" id="PF13185">
    <property type="entry name" value="GAF_2"/>
    <property type="match status" value="1"/>
</dbReference>
<keyword evidence="2" id="KW-0418">Kinase</keyword>
<evidence type="ECO:0000256" key="3">
    <source>
        <dbReference type="ARBA" id="ARBA00023015"/>
    </source>
</evidence>
<gene>
    <name evidence="6" type="ORF">B0I08_11311</name>
</gene>
<evidence type="ECO:0000256" key="1">
    <source>
        <dbReference type="ARBA" id="ARBA00022679"/>
    </source>
</evidence>
<dbReference type="RefSeq" id="WP_106215159.1">
    <property type="nucleotide sequence ID" value="NZ_PVTL01000013.1"/>
</dbReference>
<sequence>MNEASREQRINEAFVRVADTLMDSYDVVDLLSSLVTECVDLLDVQAGGLLIDGGDGNLELIASTSEEAEFVEIMQVAAGAGPCVDCFTTGLPISVSDLELSGDRWPEFRRAAADRGFRSVHATPMRLRGRVIGAMNLLSTSVGTLDERDERLAQALADVAILGILQERSQRDPRFVAEQLHLALDSRVMVEQAKGVLAHTQNVSMDEAFNLLRAFARSSTQSLRVVAEGVVDRSISADDVAAPASTRVSGDGVSGP</sequence>